<sequence length="145" mass="16198">FSDIDDTNILSGDDVAKTFEQSQEKIVKIQEDTLLLFSFKTRAKGLFDLKATIKLINAIVGNWCSYTIKSDATRVEEAKLRCSESSSNEICEKSSCNSIVEKPVINLSQLLSLVSTQNQSNNSKQSLDMIYPPPAITIRNFERDA</sequence>
<reference evidence="1" key="1">
    <citation type="submission" date="2021-06" db="EMBL/GenBank/DDBJ databases">
        <authorList>
            <person name="Kallberg Y."/>
            <person name="Tangrot J."/>
            <person name="Rosling A."/>
        </authorList>
    </citation>
    <scope>NUCLEOTIDE SEQUENCE</scope>
    <source>
        <strain evidence="1">AU212A</strain>
    </source>
</reference>
<protein>
    <submittedName>
        <fullName evidence="1">2268_t:CDS:1</fullName>
    </submittedName>
</protein>
<comment type="caution">
    <text evidence="1">The sequence shown here is derived from an EMBL/GenBank/DDBJ whole genome shotgun (WGS) entry which is preliminary data.</text>
</comment>
<dbReference type="EMBL" id="CAJVPM010010480">
    <property type="protein sequence ID" value="CAG8573368.1"/>
    <property type="molecule type" value="Genomic_DNA"/>
</dbReference>
<evidence type="ECO:0000313" key="1">
    <source>
        <dbReference type="EMBL" id="CAG8573368.1"/>
    </source>
</evidence>
<name>A0ACA9M8N0_9GLOM</name>
<keyword evidence="2" id="KW-1185">Reference proteome</keyword>
<evidence type="ECO:0000313" key="2">
    <source>
        <dbReference type="Proteomes" id="UP000789860"/>
    </source>
</evidence>
<dbReference type="Proteomes" id="UP000789860">
    <property type="component" value="Unassembled WGS sequence"/>
</dbReference>
<feature type="non-terminal residue" evidence="1">
    <location>
        <position position="1"/>
    </location>
</feature>
<organism evidence="1 2">
    <name type="scientific">Scutellospora calospora</name>
    <dbReference type="NCBI Taxonomy" id="85575"/>
    <lineage>
        <taxon>Eukaryota</taxon>
        <taxon>Fungi</taxon>
        <taxon>Fungi incertae sedis</taxon>
        <taxon>Mucoromycota</taxon>
        <taxon>Glomeromycotina</taxon>
        <taxon>Glomeromycetes</taxon>
        <taxon>Diversisporales</taxon>
        <taxon>Gigasporaceae</taxon>
        <taxon>Scutellospora</taxon>
    </lineage>
</organism>
<accession>A0ACA9M8N0</accession>
<proteinExistence type="predicted"/>
<gene>
    <name evidence="1" type="ORF">SCALOS_LOCUS5930</name>
</gene>